<dbReference type="InterPro" id="IPR036680">
    <property type="entry name" value="SPOR-like_sf"/>
</dbReference>
<dbReference type="EMBL" id="JAQIOY010000002">
    <property type="protein sequence ID" value="MDA7424176.1"/>
    <property type="molecule type" value="Genomic_DNA"/>
</dbReference>
<keyword evidence="1" id="KW-1133">Transmembrane helix</keyword>
<dbReference type="Gene3D" id="3.30.70.1070">
    <property type="entry name" value="Sporulation related repeat"/>
    <property type="match status" value="1"/>
</dbReference>
<dbReference type="Proteomes" id="UP001210720">
    <property type="component" value="Unassembled WGS sequence"/>
</dbReference>
<feature type="domain" description="SPOR" evidence="2">
    <location>
        <begin position="251"/>
        <end position="336"/>
    </location>
</feature>
<keyword evidence="1" id="KW-0472">Membrane</keyword>
<gene>
    <name evidence="3" type="ORF">PFY00_05525</name>
</gene>
<dbReference type="SUPFAM" id="SSF110997">
    <property type="entry name" value="Sporulation related repeat"/>
    <property type="match status" value="1"/>
</dbReference>
<evidence type="ECO:0000259" key="2">
    <source>
        <dbReference type="PROSITE" id="PS51724"/>
    </source>
</evidence>
<accession>A0ABT4XQE0</accession>
<evidence type="ECO:0000313" key="3">
    <source>
        <dbReference type="EMBL" id="MDA7424176.1"/>
    </source>
</evidence>
<proteinExistence type="predicted"/>
<dbReference type="Pfam" id="PF05036">
    <property type="entry name" value="SPOR"/>
    <property type="match status" value="1"/>
</dbReference>
<evidence type="ECO:0000313" key="4">
    <source>
        <dbReference type="Proteomes" id="UP001210720"/>
    </source>
</evidence>
<dbReference type="RefSeq" id="WP_271431539.1">
    <property type="nucleotide sequence ID" value="NZ_JAQIOY010000002.1"/>
</dbReference>
<dbReference type="InterPro" id="IPR007730">
    <property type="entry name" value="SPOR-like_dom"/>
</dbReference>
<sequence length="336" mass="34511">MTDYTYDGGQAAPATRNVASLANWAGATVSLALVIGVGVWGYKLLVRDVTGVPIVQAMEGPMRVTPEDPGGRLADHQGLAVNDVAGSGTTAPPADRLVLAPKPAGLSEEDVALGALVPTHSPMPVQASMAQNSRLMELTPEEIAEDAGLAPPLNGDDQLGALVAQLTADAQPLSDLAPGETKPIVTALDGVAQSPIVNDTSVAGGLARSLRPRLRPAGLGGGVRVASADAGQAVAVAAPAAGGVKEIDPTTLPAGTRLVQIGAFDSPETARSEWQRLEGRFGDYLDGKARVIQKASSGGRVFYRLRAQGFEDLSDARRFCAAFVAGKVDCIPVVTR</sequence>
<organism evidence="3 4">
    <name type="scientific">Thalassococcus lentus</name>
    <dbReference type="NCBI Taxonomy" id="1210524"/>
    <lineage>
        <taxon>Bacteria</taxon>
        <taxon>Pseudomonadati</taxon>
        <taxon>Pseudomonadota</taxon>
        <taxon>Alphaproteobacteria</taxon>
        <taxon>Rhodobacterales</taxon>
        <taxon>Roseobacteraceae</taxon>
        <taxon>Thalassococcus</taxon>
    </lineage>
</organism>
<comment type="caution">
    <text evidence="3">The sequence shown here is derived from an EMBL/GenBank/DDBJ whole genome shotgun (WGS) entry which is preliminary data.</text>
</comment>
<keyword evidence="4" id="KW-1185">Reference proteome</keyword>
<evidence type="ECO:0000256" key="1">
    <source>
        <dbReference type="SAM" id="Phobius"/>
    </source>
</evidence>
<dbReference type="PROSITE" id="PS51724">
    <property type="entry name" value="SPOR"/>
    <property type="match status" value="1"/>
</dbReference>
<keyword evidence="1" id="KW-0812">Transmembrane</keyword>
<feature type="transmembrane region" description="Helical" evidence="1">
    <location>
        <begin position="21"/>
        <end position="42"/>
    </location>
</feature>
<reference evidence="3 4" key="1">
    <citation type="submission" date="2023-01" db="EMBL/GenBank/DDBJ databases">
        <title>Thalassococcus onchidii sp. nov., isolated from a marine invertebrate from the South China Sea.</title>
        <authorList>
            <person name="Xu S."/>
            <person name="Liu Z."/>
            <person name="Xu Y."/>
        </authorList>
    </citation>
    <scope>NUCLEOTIDE SEQUENCE [LARGE SCALE GENOMIC DNA]</scope>
    <source>
        <strain evidence="3 4">KCTC 32084</strain>
    </source>
</reference>
<name>A0ABT4XQE0_9RHOB</name>
<protein>
    <submittedName>
        <fullName evidence="3">SPOR domain-containing protein</fullName>
    </submittedName>
</protein>